<accession>A3LWD0</accession>
<feature type="transmembrane region" description="Helical" evidence="6">
    <location>
        <begin position="244"/>
        <end position="266"/>
    </location>
</feature>
<dbReference type="eggNOG" id="KOG2533">
    <property type="taxonomic scope" value="Eukaryota"/>
</dbReference>
<dbReference type="RefSeq" id="XP_001385291.1">
    <property type="nucleotide sequence ID" value="XM_001385254.1"/>
</dbReference>
<dbReference type="KEGG" id="pic:PICST_65827"/>
<evidence type="ECO:0000256" key="1">
    <source>
        <dbReference type="ARBA" id="ARBA00004141"/>
    </source>
</evidence>
<dbReference type="InterPro" id="IPR036259">
    <property type="entry name" value="MFS_trans_sf"/>
</dbReference>
<dbReference type="GO" id="GO:0016020">
    <property type="term" value="C:membrane"/>
    <property type="evidence" value="ECO:0007669"/>
    <property type="project" value="UniProtKB-SubCell"/>
</dbReference>
<dbReference type="EMBL" id="CP000499">
    <property type="protein sequence ID" value="ABN67262.1"/>
    <property type="molecule type" value="Genomic_DNA"/>
</dbReference>
<feature type="transmembrane region" description="Helical" evidence="6">
    <location>
        <begin position="388"/>
        <end position="409"/>
    </location>
</feature>
<dbReference type="HOGENOM" id="CLU_001265_2_2_1"/>
<dbReference type="FunFam" id="1.20.1250.20:FF:000106">
    <property type="entry name" value="MFS transporter, putative"/>
    <property type="match status" value="1"/>
</dbReference>
<sequence>MADTKEKDANVTVDIRKEIDIITDSESTTSSSFEKNPFLDPVVAEHYREVYEKAQYECRSAFDPEFEWEPQEEKKLIRKLDFRVAFTACLMFLSLQVDRGNLSQAVSDNLLDDLKLTTNDFNTGNTIFLVCFLLAEIPSQLISKALGPDIFIPFQICAWSIVAMSQGALQGKASFYATRALIGMLEGGFIADLVLWLSYFYKSNELPIRLSWFWTTLSLCDIGTSLAAFGLLRLRGHHGLAGWRWLFIIEGAFTLTIGLLSFYLMVPSALQTKSWMHPKGWFNEREEKIVVNRVLRDDPSKGDMHNRQALSPRMIWKALSDYDLYPLYAIGLLAYAPTSTVSAYMTLTLKQLGFSTFNTNLLTIPSSVLHIILLLAITWLSERVNQRALVSLAVPLYTVPLMGILAFWSESMSNAWGTWAVLTVLLGVPYIHAIVVAWVSRNSYAIRNRSVASATYNMAVQLGNIYAKNIYRQDDKPLYRRGNRQLFILAIALFPLLLLVKAYYIYRNKQKDTIWNAMTAEEKDDYMKNSTDEGNKRLDFRFAH</sequence>
<dbReference type="Proteomes" id="UP000002258">
    <property type="component" value="Chromosome 5"/>
</dbReference>
<dbReference type="Gene3D" id="1.20.1250.20">
    <property type="entry name" value="MFS general substrate transporter like domains"/>
    <property type="match status" value="2"/>
</dbReference>
<feature type="transmembrane region" description="Helical" evidence="6">
    <location>
        <begin position="324"/>
        <end position="347"/>
    </location>
</feature>
<dbReference type="Pfam" id="PF07690">
    <property type="entry name" value="MFS_1"/>
    <property type="match status" value="1"/>
</dbReference>
<dbReference type="InterPro" id="IPR011701">
    <property type="entry name" value="MFS"/>
</dbReference>
<evidence type="ECO:0000313" key="7">
    <source>
        <dbReference type="EMBL" id="ABN67262.1"/>
    </source>
</evidence>
<reference evidence="7 8" key="1">
    <citation type="journal article" date="2007" name="Nat. Biotechnol.">
        <title>Genome sequence of the lignocellulose-bioconverting and xylose-fermenting yeast Pichia stipitis.</title>
        <authorList>
            <person name="Jeffries T.W."/>
            <person name="Grigoriev I.V."/>
            <person name="Grimwood J."/>
            <person name="Laplaza J.M."/>
            <person name="Aerts A."/>
            <person name="Salamov A."/>
            <person name="Schmutz J."/>
            <person name="Lindquist E."/>
            <person name="Dehal P."/>
            <person name="Shapiro H."/>
            <person name="Jin Y.S."/>
            <person name="Passoth V."/>
            <person name="Richardson P.M."/>
        </authorList>
    </citation>
    <scope>NUCLEOTIDE SEQUENCE [LARGE SCALE GENOMIC DNA]</scope>
    <source>
        <strain evidence="8">ATCC 58785 / CBS 6054 / NBRC 10063 / NRRL Y-11545</strain>
    </source>
</reference>
<dbReference type="AlphaFoldDB" id="A3LWD0"/>
<dbReference type="GO" id="GO:0022857">
    <property type="term" value="F:transmembrane transporter activity"/>
    <property type="evidence" value="ECO:0007669"/>
    <property type="project" value="InterPro"/>
</dbReference>
<keyword evidence="4 6" id="KW-1133">Transmembrane helix</keyword>
<feature type="transmembrane region" description="Helical" evidence="6">
    <location>
        <begin position="181"/>
        <end position="200"/>
    </location>
</feature>
<dbReference type="SUPFAM" id="SSF103473">
    <property type="entry name" value="MFS general substrate transporter"/>
    <property type="match status" value="1"/>
</dbReference>
<keyword evidence="8" id="KW-1185">Reference proteome</keyword>
<dbReference type="FunFam" id="1.20.1250.20:FF:000247">
    <property type="entry name" value="MFS general substrate transporter"/>
    <property type="match status" value="1"/>
</dbReference>
<feature type="transmembrane region" description="Helical" evidence="6">
    <location>
        <begin position="359"/>
        <end position="381"/>
    </location>
</feature>
<name>A3LWD0_PICST</name>
<feature type="transmembrane region" description="Helical" evidence="6">
    <location>
        <begin position="415"/>
        <end position="439"/>
    </location>
</feature>
<feature type="transmembrane region" description="Helical" evidence="6">
    <location>
        <begin position="121"/>
        <end position="138"/>
    </location>
</feature>
<keyword evidence="5 6" id="KW-0472">Membrane</keyword>
<evidence type="ECO:0000313" key="8">
    <source>
        <dbReference type="Proteomes" id="UP000002258"/>
    </source>
</evidence>
<evidence type="ECO:0000256" key="2">
    <source>
        <dbReference type="ARBA" id="ARBA00022448"/>
    </source>
</evidence>
<evidence type="ECO:0000256" key="6">
    <source>
        <dbReference type="SAM" id="Phobius"/>
    </source>
</evidence>
<keyword evidence="3 6" id="KW-0812">Transmembrane</keyword>
<organism evidence="7 8">
    <name type="scientific">Scheffersomyces stipitis (strain ATCC 58785 / CBS 6054 / NBRC 10063 / NRRL Y-11545)</name>
    <name type="common">Yeast</name>
    <name type="synonym">Pichia stipitis</name>
    <dbReference type="NCBI Taxonomy" id="322104"/>
    <lineage>
        <taxon>Eukaryota</taxon>
        <taxon>Fungi</taxon>
        <taxon>Dikarya</taxon>
        <taxon>Ascomycota</taxon>
        <taxon>Saccharomycotina</taxon>
        <taxon>Pichiomycetes</taxon>
        <taxon>Debaryomycetaceae</taxon>
        <taxon>Scheffersomyces</taxon>
    </lineage>
</organism>
<dbReference type="FunCoup" id="A3LWD0">
    <property type="interactions" value="68"/>
</dbReference>
<feature type="transmembrane region" description="Helical" evidence="6">
    <location>
        <begin position="486"/>
        <end position="506"/>
    </location>
</feature>
<feature type="transmembrane region" description="Helical" evidence="6">
    <location>
        <begin position="212"/>
        <end position="232"/>
    </location>
</feature>
<dbReference type="STRING" id="322104.A3LWD0"/>
<proteinExistence type="predicted"/>
<dbReference type="GeneID" id="4839624"/>
<dbReference type="PANTHER" id="PTHR43791">
    <property type="entry name" value="PERMEASE-RELATED"/>
    <property type="match status" value="1"/>
</dbReference>
<dbReference type="PANTHER" id="PTHR43791:SF29">
    <property type="entry name" value="MAJOR FACILITATOR SUPERFAMILY (MFS) PROFILE DOMAIN-CONTAINING PROTEIN"/>
    <property type="match status" value="1"/>
</dbReference>
<dbReference type="OrthoDB" id="1935484at2759"/>
<evidence type="ECO:0000256" key="4">
    <source>
        <dbReference type="ARBA" id="ARBA00022989"/>
    </source>
</evidence>
<keyword evidence="2" id="KW-0813">Transport</keyword>
<comment type="subcellular location">
    <subcellularLocation>
        <location evidence="1">Membrane</location>
        <topology evidence="1">Multi-pass membrane protein</topology>
    </subcellularLocation>
</comment>
<evidence type="ECO:0000256" key="3">
    <source>
        <dbReference type="ARBA" id="ARBA00022692"/>
    </source>
</evidence>
<evidence type="ECO:0000256" key="5">
    <source>
        <dbReference type="ARBA" id="ARBA00023136"/>
    </source>
</evidence>
<dbReference type="OMA" id="TFVAMLQ"/>
<dbReference type="InParanoid" id="A3LWD0"/>
<gene>
    <name evidence="7" type="primary">ALT1</name>
    <name evidence="7" type="ORF">PICST_65827</name>
</gene>
<protein>
    <submittedName>
        <fullName evidence="7">Putative allantoate permease</fullName>
    </submittedName>
</protein>